<evidence type="ECO:0000256" key="1">
    <source>
        <dbReference type="SAM" id="MobiDB-lite"/>
    </source>
</evidence>
<accession>A0ABQ3U659</accession>
<feature type="region of interest" description="Disordered" evidence="1">
    <location>
        <begin position="1"/>
        <end position="26"/>
    </location>
</feature>
<feature type="compositionally biased region" description="Pro residues" evidence="1">
    <location>
        <begin position="1"/>
        <end position="10"/>
    </location>
</feature>
<organism evidence="2 3">
    <name type="scientific">Streptomyces hygroscopicus</name>
    <dbReference type="NCBI Taxonomy" id="1912"/>
    <lineage>
        <taxon>Bacteria</taxon>
        <taxon>Bacillati</taxon>
        <taxon>Actinomycetota</taxon>
        <taxon>Actinomycetes</taxon>
        <taxon>Kitasatosporales</taxon>
        <taxon>Streptomycetaceae</taxon>
        <taxon>Streptomyces</taxon>
        <taxon>Streptomyces violaceusniger group</taxon>
    </lineage>
</organism>
<dbReference type="EMBL" id="BNEK01000005">
    <property type="protein sequence ID" value="GHJ31087.1"/>
    <property type="molecule type" value="Genomic_DNA"/>
</dbReference>
<evidence type="ECO:0000313" key="3">
    <source>
        <dbReference type="Proteomes" id="UP001054854"/>
    </source>
</evidence>
<protein>
    <submittedName>
        <fullName evidence="2">Uncharacterized protein</fullName>
    </submittedName>
</protein>
<evidence type="ECO:0000313" key="2">
    <source>
        <dbReference type="EMBL" id="GHJ31087.1"/>
    </source>
</evidence>
<proteinExistence type="predicted"/>
<keyword evidence="3" id="KW-1185">Reference proteome</keyword>
<name>A0ABQ3U659_STRHY</name>
<dbReference type="RefSeq" id="WP_236258454.1">
    <property type="nucleotide sequence ID" value="NZ_BNEK01000005.1"/>
</dbReference>
<sequence>MTSPSTPAPGHPATGPAENPVRTDAPPTDLRRLLAFRAHGATRLMLTCRARLEDIEGAVAAGQAELAVLAAYELVQLSLSVRGLRTEGELVYGRDEAAFDPFAGVAAEDAEAGLMLAAEGWEAVGERGEEWLERLRRHLRDSEALLGYAEPLPNVRSGSGLMKGFKLTRMWQPSLERVGLPGMVPEAWTRRAD</sequence>
<gene>
    <name evidence="2" type="ORF">TPA0910_55200</name>
</gene>
<comment type="caution">
    <text evidence="2">The sequence shown here is derived from an EMBL/GenBank/DDBJ whole genome shotgun (WGS) entry which is preliminary data.</text>
</comment>
<reference evidence="2" key="1">
    <citation type="submission" date="2024-05" db="EMBL/GenBank/DDBJ databases">
        <title>Whole genome shotgun sequence of Streptomyces hygroscopicus NBRC 113678.</title>
        <authorList>
            <person name="Komaki H."/>
            <person name="Tamura T."/>
        </authorList>
    </citation>
    <scope>NUCLEOTIDE SEQUENCE</scope>
    <source>
        <strain evidence="2">N11-34</strain>
    </source>
</reference>
<dbReference type="Proteomes" id="UP001054854">
    <property type="component" value="Unassembled WGS sequence"/>
</dbReference>